<reference evidence="3" key="1">
    <citation type="journal article" date="2019" name="Int. J. Syst. Evol. Microbiol.">
        <title>The Global Catalogue of Microorganisms (GCM) 10K type strain sequencing project: providing services to taxonomists for standard genome sequencing and annotation.</title>
        <authorList>
            <consortium name="The Broad Institute Genomics Platform"/>
            <consortium name="The Broad Institute Genome Sequencing Center for Infectious Disease"/>
            <person name="Wu L."/>
            <person name="Ma J."/>
        </authorList>
    </citation>
    <scope>NUCLEOTIDE SEQUENCE [LARGE SCALE GENOMIC DNA]</scope>
    <source>
        <strain evidence="3">CGMCC 1.15043</strain>
    </source>
</reference>
<name>A0ABQ1EPC7_9BACL</name>
<dbReference type="InterPro" id="IPR029044">
    <property type="entry name" value="Nucleotide-diphossugar_trans"/>
</dbReference>
<sequence length="71" mass="7758">MTSYNKPGFVGGAIQGVLNQTHEDFELLLMDDNSNEQTTSVIAAYLYTICCAYQSGDWHGTELKSACGNPH</sequence>
<dbReference type="Gene3D" id="3.90.550.10">
    <property type="entry name" value="Spore Coat Polysaccharide Biosynthesis Protein SpsA, Chain A"/>
    <property type="match status" value="1"/>
</dbReference>
<dbReference type="Pfam" id="PF00535">
    <property type="entry name" value="Glycos_transf_2"/>
    <property type="match status" value="1"/>
</dbReference>
<comment type="caution">
    <text evidence="2">The sequence shown here is derived from an EMBL/GenBank/DDBJ whole genome shotgun (WGS) entry which is preliminary data.</text>
</comment>
<dbReference type="EMBL" id="BMHE01000012">
    <property type="protein sequence ID" value="GFZ80727.1"/>
    <property type="molecule type" value="Genomic_DNA"/>
</dbReference>
<organism evidence="2 3">
    <name type="scientific">Paenibacillus marchantiophytorum</name>
    <dbReference type="NCBI Taxonomy" id="1619310"/>
    <lineage>
        <taxon>Bacteria</taxon>
        <taxon>Bacillati</taxon>
        <taxon>Bacillota</taxon>
        <taxon>Bacilli</taxon>
        <taxon>Bacillales</taxon>
        <taxon>Paenibacillaceae</taxon>
        <taxon>Paenibacillus</taxon>
    </lineage>
</organism>
<evidence type="ECO:0000313" key="3">
    <source>
        <dbReference type="Proteomes" id="UP000615455"/>
    </source>
</evidence>
<dbReference type="Proteomes" id="UP000615455">
    <property type="component" value="Unassembled WGS sequence"/>
</dbReference>
<feature type="domain" description="Glycosyltransferase 2-like" evidence="1">
    <location>
        <begin position="1"/>
        <end position="46"/>
    </location>
</feature>
<proteinExistence type="predicted"/>
<evidence type="ECO:0000259" key="1">
    <source>
        <dbReference type="Pfam" id="PF00535"/>
    </source>
</evidence>
<accession>A0ABQ1EPC7</accession>
<dbReference type="CDD" id="cd00761">
    <property type="entry name" value="Glyco_tranf_GTA_type"/>
    <property type="match status" value="1"/>
</dbReference>
<dbReference type="SUPFAM" id="SSF53448">
    <property type="entry name" value="Nucleotide-diphospho-sugar transferases"/>
    <property type="match status" value="1"/>
</dbReference>
<evidence type="ECO:0000313" key="2">
    <source>
        <dbReference type="EMBL" id="GFZ80727.1"/>
    </source>
</evidence>
<gene>
    <name evidence="2" type="ORF">GCM10008018_27760</name>
</gene>
<dbReference type="InterPro" id="IPR001173">
    <property type="entry name" value="Glyco_trans_2-like"/>
</dbReference>
<protein>
    <recommendedName>
        <fullName evidence="1">Glycosyltransferase 2-like domain-containing protein</fullName>
    </recommendedName>
</protein>
<keyword evidence="3" id="KW-1185">Reference proteome</keyword>